<feature type="domain" description="Armadillo repeat-containing" evidence="7">
    <location>
        <begin position="97"/>
        <end position="183"/>
    </location>
</feature>
<dbReference type="InterPro" id="IPR006911">
    <property type="entry name" value="ARM-rpt_dom"/>
</dbReference>
<proteinExistence type="predicted"/>
<dbReference type="AlphaFoldDB" id="A0A7J5YYL3"/>
<gene>
    <name evidence="8" type="ORF">F7725_022737</name>
</gene>
<accession>A0A7J5YYL3</accession>
<organism evidence="8 9">
    <name type="scientific">Dissostichus mawsoni</name>
    <name type="common">Antarctic cod</name>
    <dbReference type="NCBI Taxonomy" id="36200"/>
    <lineage>
        <taxon>Eukaryota</taxon>
        <taxon>Metazoa</taxon>
        <taxon>Chordata</taxon>
        <taxon>Craniata</taxon>
        <taxon>Vertebrata</taxon>
        <taxon>Euteleostomi</taxon>
        <taxon>Actinopterygii</taxon>
        <taxon>Neopterygii</taxon>
        <taxon>Teleostei</taxon>
        <taxon>Neoteleostei</taxon>
        <taxon>Acanthomorphata</taxon>
        <taxon>Eupercaria</taxon>
        <taxon>Perciformes</taxon>
        <taxon>Notothenioidei</taxon>
        <taxon>Nototheniidae</taxon>
        <taxon>Dissostichus</taxon>
    </lineage>
</organism>
<dbReference type="InterPro" id="IPR011989">
    <property type="entry name" value="ARM-like"/>
</dbReference>
<dbReference type="InterPro" id="IPR016024">
    <property type="entry name" value="ARM-type_fold"/>
</dbReference>
<dbReference type="Gene3D" id="1.25.10.10">
    <property type="entry name" value="Leucine-rich Repeat Variant"/>
    <property type="match status" value="2"/>
</dbReference>
<evidence type="ECO:0000256" key="5">
    <source>
        <dbReference type="ARBA" id="ARBA00023128"/>
    </source>
</evidence>
<reference evidence="8 9" key="1">
    <citation type="submission" date="2020-03" db="EMBL/GenBank/DDBJ databases">
        <title>Dissostichus mawsoni Genome sequencing and assembly.</title>
        <authorList>
            <person name="Park H."/>
        </authorList>
    </citation>
    <scope>NUCLEOTIDE SEQUENCE [LARGE SCALE GENOMIC DNA]</scope>
    <source>
        <strain evidence="8">DM0001</strain>
        <tissue evidence="8">Muscle</tissue>
    </source>
</reference>
<dbReference type="InterPro" id="IPR051303">
    <property type="entry name" value="Armcx_regulator"/>
</dbReference>
<dbReference type="EMBL" id="JAAKFY010000007">
    <property type="protein sequence ID" value="KAF3854682.1"/>
    <property type="molecule type" value="Genomic_DNA"/>
</dbReference>
<sequence>MGDGSITPRLGNMKAFLGLVAGAGASYGLYKLISGESFKRNKKSAANESAGVRSSQPSEGTLQPGSLLARVSGLDVVCPRPVGGASGDLAHQSPGNLDPQHLKMLLSCLQTSNNTTDRCRILLTLGNSAAFTVNQNLLREFEGIHIIAGFLSDPAPEVRVQTLNALNNLCMNIQNQEQIKVCHHILYCKYPEISFCIQDSLVYVPQVLELIEMSPVNSELQLGALRLLTNLSVTDKHQHLLKGSITLLLSLVVVSKETLQVQALKILVNLSSNPDMMDDIVQAQAPASVVLLFDARTASTVLLRLLTFAGNLKAWRASAQVADELRRKQDCLFRVMLDESSQLHSRLVQLLSHPDVEIQSQVARILT</sequence>
<dbReference type="PANTHER" id="PTHR15712">
    <property type="entry name" value="ARMADILLO REPEAT CONTAINING PROTEIN"/>
    <property type="match status" value="1"/>
</dbReference>
<comment type="subcellular location">
    <subcellularLocation>
        <location evidence="1">Mitochondrion outer membrane</location>
        <topology evidence="1">Single-pass membrane protein</topology>
    </subcellularLocation>
</comment>
<evidence type="ECO:0000256" key="6">
    <source>
        <dbReference type="ARBA" id="ARBA00023136"/>
    </source>
</evidence>
<dbReference type="OrthoDB" id="10017790at2759"/>
<dbReference type="Proteomes" id="UP000518266">
    <property type="component" value="Unassembled WGS sequence"/>
</dbReference>
<dbReference type="Pfam" id="PF04826">
    <property type="entry name" value="Arm_2"/>
    <property type="match status" value="2"/>
</dbReference>
<dbReference type="GO" id="GO:0005741">
    <property type="term" value="C:mitochondrial outer membrane"/>
    <property type="evidence" value="ECO:0007669"/>
    <property type="project" value="UniProtKB-SubCell"/>
</dbReference>
<feature type="domain" description="Armadillo repeat-containing" evidence="7">
    <location>
        <begin position="202"/>
        <end position="336"/>
    </location>
</feature>
<protein>
    <recommendedName>
        <fullName evidence="7">Armadillo repeat-containing domain-containing protein</fullName>
    </recommendedName>
</protein>
<keyword evidence="2" id="KW-0812">Transmembrane</keyword>
<keyword evidence="6" id="KW-0472">Membrane</keyword>
<keyword evidence="9" id="KW-1185">Reference proteome</keyword>
<evidence type="ECO:0000313" key="9">
    <source>
        <dbReference type="Proteomes" id="UP000518266"/>
    </source>
</evidence>
<dbReference type="SUPFAM" id="SSF48371">
    <property type="entry name" value="ARM repeat"/>
    <property type="match status" value="1"/>
</dbReference>
<comment type="caution">
    <text evidence="8">The sequence shown here is derived from an EMBL/GenBank/DDBJ whole genome shotgun (WGS) entry which is preliminary data.</text>
</comment>
<keyword evidence="5" id="KW-0496">Mitochondrion</keyword>
<name>A0A7J5YYL3_DISMA</name>
<evidence type="ECO:0000256" key="3">
    <source>
        <dbReference type="ARBA" id="ARBA00022787"/>
    </source>
</evidence>
<dbReference type="PANTHER" id="PTHR15712:SF23">
    <property type="entry name" value="ARMADILLO REPEAT CONTAINING 10"/>
    <property type="match status" value="1"/>
</dbReference>
<evidence type="ECO:0000256" key="4">
    <source>
        <dbReference type="ARBA" id="ARBA00022989"/>
    </source>
</evidence>
<keyword evidence="4" id="KW-1133">Transmembrane helix</keyword>
<keyword evidence="3" id="KW-1000">Mitochondrion outer membrane</keyword>
<evidence type="ECO:0000313" key="8">
    <source>
        <dbReference type="EMBL" id="KAF3854682.1"/>
    </source>
</evidence>
<evidence type="ECO:0000256" key="1">
    <source>
        <dbReference type="ARBA" id="ARBA00004572"/>
    </source>
</evidence>
<evidence type="ECO:0000259" key="7">
    <source>
        <dbReference type="Pfam" id="PF04826"/>
    </source>
</evidence>
<evidence type="ECO:0000256" key="2">
    <source>
        <dbReference type="ARBA" id="ARBA00022692"/>
    </source>
</evidence>